<dbReference type="EMBL" id="KV921569">
    <property type="protein sequence ID" value="ORE13091.1"/>
    <property type="molecule type" value="Genomic_DNA"/>
</dbReference>
<evidence type="ECO:0000256" key="2">
    <source>
        <dbReference type="SAM" id="Phobius"/>
    </source>
</evidence>
<keyword evidence="2" id="KW-0472">Membrane</keyword>
<keyword evidence="2" id="KW-0812">Transmembrane</keyword>
<reference evidence="3 4" key="1">
    <citation type="journal article" date="2016" name="Proc. Natl. Acad. Sci. U.S.A.">
        <title>Lipid metabolic changes in an early divergent fungus govern the establishment of a mutualistic symbiosis with endobacteria.</title>
        <authorList>
            <person name="Lastovetsky O.A."/>
            <person name="Gaspar M.L."/>
            <person name="Mondo S.J."/>
            <person name="LaButti K.M."/>
            <person name="Sandor L."/>
            <person name="Grigoriev I.V."/>
            <person name="Henry S.A."/>
            <person name="Pawlowska T.E."/>
        </authorList>
    </citation>
    <scope>NUCLEOTIDE SEQUENCE [LARGE SCALE GENOMIC DNA]</scope>
    <source>
        <strain evidence="3 4">ATCC 11559</strain>
    </source>
</reference>
<organism evidence="3 4">
    <name type="scientific">Rhizopus microsporus</name>
    <dbReference type="NCBI Taxonomy" id="58291"/>
    <lineage>
        <taxon>Eukaryota</taxon>
        <taxon>Fungi</taxon>
        <taxon>Fungi incertae sedis</taxon>
        <taxon>Mucoromycota</taxon>
        <taxon>Mucoromycotina</taxon>
        <taxon>Mucoromycetes</taxon>
        <taxon>Mucorales</taxon>
        <taxon>Mucorineae</taxon>
        <taxon>Rhizopodaceae</taxon>
        <taxon>Rhizopus</taxon>
    </lineage>
</organism>
<feature type="region of interest" description="Disordered" evidence="1">
    <location>
        <begin position="148"/>
        <end position="186"/>
    </location>
</feature>
<feature type="region of interest" description="Disordered" evidence="1">
    <location>
        <begin position="60"/>
        <end position="87"/>
    </location>
</feature>
<feature type="compositionally biased region" description="Basic residues" evidence="1">
    <location>
        <begin position="61"/>
        <end position="73"/>
    </location>
</feature>
<sequence length="203" mass="23321">MHSPKMMSDLPMQQVLINPVKTKNLSTIGVLSIVALLHSHIYWFYSIIYIVYNKMSVQDHKRPRRLRLRRQKENRHSTKPQDTSSSTIKTTVHIDNTSIDTKSSSVDNNAATHLNNNIIITKQPRRQNIPLLHAVRSFPTRFQQKIQLKKRKRAHSSPCSTGTEADQAGSDAAKPLTRANSERKRDRAMTLLRATFRSNSFHK</sequence>
<feature type="transmembrane region" description="Helical" evidence="2">
    <location>
        <begin position="28"/>
        <end position="52"/>
    </location>
</feature>
<dbReference type="Proteomes" id="UP000242381">
    <property type="component" value="Unassembled WGS sequence"/>
</dbReference>
<evidence type="ECO:0000313" key="3">
    <source>
        <dbReference type="EMBL" id="ORE13091.1"/>
    </source>
</evidence>
<accession>A0A0A1NFQ7</accession>
<protein>
    <submittedName>
        <fullName evidence="3">Uncharacterized protein</fullName>
    </submittedName>
</protein>
<dbReference type="AlphaFoldDB" id="A0A0A1NFQ7"/>
<evidence type="ECO:0000256" key="1">
    <source>
        <dbReference type="SAM" id="MobiDB-lite"/>
    </source>
</evidence>
<gene>
    <name evidence="3" type="ORF">BCV71DRAFT_75028</name>
</gene>
<keyword evidence="2" id="KW-1133">Transmembrane helix</keyword>
<name>A0A0A1NFQ7_RHIZD</name>
<dbReference type="VEuPathDB" id="FungiDB:BCV72DRAFT_224056"/>
<proteinExistence type="predicted"/>
<evidence type="ECO:0000313" key="4">
    <source>
        <dbReference type="Proteomes" id="UP000242381"/>
    </source>
</evidence>